<evidence type="ECO:0000256" key="4">
    <source>
        <dbReference type="ARBA" id="ARBA00022598"/>
    </source>
</evidence>
<feature type="binding site" evidence="9">
    <location>
        <position position="379"/>
    </location>
    <ligand>
        <name>L-aspartate</name>
        <dbReference type="ChEBI" id="CHEBI:29991"/>
    </ligand>
</feature>
<evidence type="ECO:0000256" key="7">
    <source>
        <dbReference type="ARBA" id="ARBA00022917"/>
    </source>
</evidence>
<feature type="binding site" evidence="9">
    <location>
        <begin position="420"/>
        <end position="423"/>
    </location>
    <ligand>
        <name>ATP</name>
        <dbReference type="ChEBI" id="CHEBI:30616"/>
    </ligand>
</feature>
<evidence type="ECO:0000256" key="5">
    <source>
        <dbReference type="ARBA" id="ARBA00022741"/>
    </source>
</evidence>
<feature type="domain" description="Aminoacyl-transfer RNA synthetases class-II family profile" evidence="10">
    <location>
        <begin position="149"/>
        <end position="449"/>
    </location>
</feature>
<feature type="binding site" evidence="9">
    <location>
        <position position="226"/>
    </location>
    <ligand>
        <name>L-aspartate</name>
        <dbReference type="ChEBI" id="CHEBI:29991"/>
    </ligand>
</feature>
<dbReference type="PROSITE" id="PS50862">
    <property type="entry name" value="AA_TRNA_LIGASE_II"/>
    <property type="match status" value="1"/>
</dbReference>
<organism evidence="11 12">
    <name type="scientific">Peribacillus deserti</name>
    <dbReference type="NCBI Taxonomy" id="673318"/>
    <lineage>
        <taxon>Bacteria</taxon>
        <taxon>Bacillati</taxon>
        <taxon>Bacillota</taxon>
        <taxon>Bacilli</taxon>
        <taxon>Bacillales</taxon>
        <taxon>Bacillaceae</taxon>
        <taxon>Peribacillus</taxon>
    </lineage>
</organism>
<feature type="binding site" evidence="9">
    <location>
        <position position="182"/>
    </location>
    <ligand>
        <name>L-aspartate</name>
        <dbReference type="ChEBI" id="CHEBI:29991"/>
    </ligand>
</feature>
<evidence type="ECO:0000256" key="9">
    <source>
        <dbReference type="HAMAP-Rule" id="MF_02075"/>
    </source>
</evidence>
<evidence type="ECO:0000256" key="6">
    <source>
        <dbReference type="ARBA" id="ARBA00022840"/>
    </source>
</evidence>
<dbReference type="GO" id="GO:0050560">
    <property type="term" value="F:aspartate-tRNA(Asn) ligase activity"/>
    <property type="evidence" value="ECO:0007669"/>
    <property type="project" value="UniProtKB-EC"/>
</dbReference>
<dbReference type="EC" id="6.1.1.12" evidence="9"/>
<gene>
    <name evidence="9" type="primary">aspS</name>
    <name evidence="11" type="ORF">JOC77_003327</name>
</gene>
<comment type="function">
    <text evidence="9">Catalyzes the attachment of L-aspartate to tRNA(Asp) in a two-step reaction: L-aspartate is first activated by ATP to form Asp-AMP and then transferred to the acceptor end of tRNA(Asp).</text>
</comment>
<feature type="binding site" evidence="9">
    <location>
        <position position="375"/>
    </location>
    <ligand>
        <name>L-aspartate</name>
        <dbReference type="ChEBI" id="CHEBI:29991"/>
    </ligand>
</feature>
<evidence type="ECO:0000313" key="12">
    <source>
        <dbReference type="Proteomes" id="UP000823486"/>
    </source>
</evidence>
<dbReference type="NCBIfam" id="NF003483">
    <property type="entry name" value="PRK05159.1"/>
    <property type="match status" value="1"/>
</dbReference>
<accession>A0ABS2QL45</accession>
<sequence>MDSDDDDNKKWTPKGGKKVTELKRVLIRECKEKENQEVTIKGWVKRVRHLGSISFVLLRDRTGEIQCVLENQWAGFKLEAEGAIELRGIVKKTNQTHIGVEVLAESVTILSNSAPLPFELSKQTLNAGLDQVLSNRFVSFRHHKISTIFKIKALFVKSFSEFLTEQGFTQIFTPKLVSQGAEGGANVFKLNYFGKEAYLAQSPQFYKQMMVGAGFERVFEIAPVYRAEEHNSSRHLNEYISLDAEMGFIEDFREIMKLETELLKFIFQKIQCSCSQDLAAFNANIPVIDKIPELSLIEAQTILKEVYKKESPEGDLNTEGEKLIGKYIKEKQGSDFVFITHYPADTRPMYTMPNKENPKLTDSFDLLYKGTEITSGGQRIHNHAELLKSFDNKGLNPKEFTSYLEAFQYGFPPHGGFAIGLERILYRFLNLGNVREASAFPRDCDRLVP</sequence>
<evidence type="ECO:0000313" key="11">
    <source>
        <dbReference type="EMBL" id="MBM7693883.1"/>
    </source>
</evidence>
<dbReference type="InterPro" id="IPR012340">
    <property type="entry name" value="NA-bd_OB-fold"/>
</dbReference>
<dbReference type="InterPro" id="IPR004365">
    <property type="entry name" value="NA-bd_OB_tRNA"/>
</dbReference>
<keyword evidence="8 9" id="KW-0030">Aminoacyl-tRNA synthetase</keyword>
<dbReference type="InterPro" id="IPR045864">
    <property type="entry name" value="aa-tRNA-synth_II/BPL/LPL"/>
</dbReference>
<dbReference type="NCBIfam" id="TIGR00458">
    <property type="entry name" value="aspS_nondisc"/>
    <property type="match status" value="1"/>
</dbReference>
<feature type="binding site" evidence="9">
    <location>
        <position position="372"/>
    </location>
    <ligand>
        <name>ATP</name>
        <dbReference type="ChEBI" id="CHEBI:30616"/>
    </ligand>
</feature>
<protein>
    <recommendedName>
        <fullName evidence="9">Aspartate--tRNA ligase</fullName>
        <ecNumber evidence="9">6.1.1.12</ecNumber>
    </recommendedName>
    <alternativeName>
        <fullName evidence="9">Aspartyl-tRNA synthetase</fullName>
        <shortName evidence="9">AspRS</shortName>
    </alternativeName>
</protein>
<dbReference type="Pfam" id="PF01336">
    <property type="entry name" value="tRNA_anti-codon"/>
    <property type="match status" value="1"/>
</dbReference>
<dbReference type="InterPro" id="IPR004523">
    <property type="entry name" value="Asp-tRNA_synthase_2"/>
</dbReference>
<dbReference type="SUPFAM" id="SSF50249">
    <property type="entry name" value="Nucleic acid-binding proteins"/>
    <property type="match status" value="1"/>
</dbReference>
<feature type="region of interest" description="Aspartate" evidence="9">
    <location>
        <begin position="204"/>
        <end position="207"/>
    </location>
</feature>
<evidence type="ECO:0000256" key="3">
    <source>
        <dbReference type="ARBA" id="ARBA00022490"/>
    </source>
</evidence>
<dbReference type="PANTHER" id="PTHR43450:SF1">
    <property type="entry name" value="ASPARTATE--TRNA LIGASE, CYTOPLASMIC"/>
    <property type="match status" value="1"/>
</dbReference>
<dbReference type="PANTHER" id="PTHR43450">
    <property type="entry name" value="ASPARTYL-TRNA SYNTHETASE"/>
    <property type="match status" value="1"/>
</dbReference>
<evidence type="ECO:0000256" key="8">
    <source>
        <dbReference type="ARBA" id="ARBA00023146"/>
    </source>
</evidence>
<feature type="binding site" evidence="9">
    <location>
        <begin position="234"/>
        <end position="236"/>
    </location>
    <ligand>
        <name>ATP</name>
        <dbReference type="ChEBI" id="CHEBI:30616"/>
    </ligand>
</feature>
<comment type="subunit">
    <text evidence="9">Homodimer.</text>
</comment>
<keyword evidence="7 9" id="KW-0648">Protein biosynthesis</keyword>
<keyword evidence="5 9" id="KW-0547">Nucleotide-binding</keyword>
<dbReference type="InterPro" id="IPR006195">
    <property type="entry name" value="aa-tRNA-synth_II"/>
</dbReference>
<proteinExistence type="inferred from homology"/>
<dbReference type="InterPro" id="IPR004364">
    <property type="entry name" value="Aa-tRNA-synt_II"/>
</dbReference>
<keyword evidence="4 9" id="KW-0436">Ligase</keyword>
<evidence type="ECO:0000259" key="10">
    <source>
        <dbReference type="PROSITE" id="PS50862"/>
    </source>
</evidence>
<comment type="similarity">
    <text evidence="2 9">Belongs to the class-II aminoacyl-tRNA synthetase family. Type 2 subfamily.</text>
</comment>
<reference evidence="11 12" key="1">
    <citation type="submission" date="2021-01" db="EMBL/GenBank/DDBJ databases">
        <title>Genomic Encyclopedia of Type Strains, Phase IV (KMG-IV): sequencing the most valuable type-strain genomes for metagenomic binning, comparative biology and taxonomic classification.</title>
        <authorList>
            <person name="Goeker M."/>
        </authorList>
    </citation>
    <scope>NUCLEOTIDE SEQUENCE [LARGE SCALE GENOMIC DNA]</scope>
    <source>
        <strain evidence="11 12">DSM 105482</strain>
    </source>
</reference>
<dbReference type="PRINTS" id="PR01042">
    <property type="entry name" value="TRNASYNTHASP"/>
</dbReference>
<name>A0ABS2QL45_9BACI</name>
<keyword evidence="3 9" id="KW-0963">Cytoplasm</keyword>
<dbReference type="CDD" id="cd00776">
    <property type="entry name" value="AsxRS_core"/>
    <property type="match status" value="1"/>
</dbReference>
<dbReference type="Gene3D" id="3.30.930.10">
    <property type="entry name" value="Bira Bifunctional Protein, Domain 2"/>
    <property type="match status" value="1"/>
</dbReference>
<dbReference type="Pfam" id="PF00152">
    <property type="entry name" value="tRNA-synt_2"/>
    <property type="match status" value="1"/>
</dbReference>
<dbReference type="EMBL" id="JAFBFI010000016">
    <property type="protein sequence ID" value="MBM7693883.1"/>
    <property type="molecule type" value="Genomic_DNA"/>
</dbReference>
<feature type="binding site" evidence="9">
    <location>
        <begin position="226"/>
        <end position="228"/>
    </location>
    <ligand>
        <name>ATP</name>
        <dbReference type="ChEBI" id="CHEBI:30616"/>
    </ligand>
</feature>
<comment type="catalytic activity">
    <reaction evidence="9">
        <text>tRNA(Asp) + L-aspartate + ATP = L-aspartyl-tRNA(Asp) + AMP + diphosphate</text>
        <dbReference type="Rhea" id="RHEA:19649"/>
        <dbReference type="Rhea" id="RHEA-COMP:9660"/>
        <dbReference type="Rhea" id="RHEA-COMP:9678"/>
        <dbReference type="ChEBI" id="CHEBI:29991"/>
        <dbReference type="ChEBI" id="CHEBI:30616"/>
        <dbReference type="ChEBI" id="CHEBI:33019"/>
        <dbReference type="ChEBI" id="CHEBI:78442"/>
        <dbReference type="ChEBI" id="CHEBI:78516"/>
        <dbReference type="ChEBI" id="CHEBI:456215"/>
        <dbReference type="EC" id="6.1.1.12"/>
    </reaction>
</comment>
<dbReference type="InterPro" id="IPR002312">
    <property type="entry name" value="Asp/Asn-tRNA-synth_IIb"/>
</dbReference>
<dbReference type="SUPFAM" id="SSF55681">
    <property type="entry name" value="Class II aaRS and biotin synthetases"/>
    <property type="match status" value="1"/>
</dbReference>
<dbReference type="Gene3D" id="2.40.50.140">
    <property type="entry name" value="Nucleic acid-binding proteins"/>
    <property type="match status" value="1"/>
</dbReference>
<keyword evidence="12" id="KW-1185">Reference proteome</keyword>
<evidence type="ECO:0000256" key="1">
    <source>
        <dbReference type="ARBA" id="ARBA00004496"/>
    </source>
</evidence>
<dbReference type="Proteomes" id="UP000823486">
    <property type="component" value="Unassembled WGS sequence"/>
</dbReference>
<keyword evidence="6 9" id="KW-0067">ATP-binding</keyword>
<comment type="subcellular location">
    <subcellularLocation>
        <location evidence="1 9">Cytoplasm</location>
    </subcellularLocation>
</comment>
<comment type="caution">
    <text evidence="9">Lacks conserved residue(s) required for the propagation of feature annotation.</text>
</comment>
<evidence type="ECO:0000256" key="2">
    <source>
        <dbReference type="ARBA" id="ARBA00005312"/>
    </source>
</evidence>
<comment type="caution">
    <text evidence="11">The sequence shown here is derived from an EMBL/GenBank/DDBJ whole genome shotgun (WGS) entry which is preliminary data.</text>
</comment>
<dbReference type="HAMAP" id="MF_02075">
    <property type="entry name" value="Asp_tRNA_synth_type2"/>
    <property type="match status" value="1"/>
</dbReference>